<comment type="caution">
    <text evidence="1">The sequence shown here is derived from an EMBL/GenBank/DDBJ whole genome shotgun (WGS) entry which is preliminary data.</text>
</comment>
<gene>
    <name evidence="1" type="ORF">ESZ00_09925</name>
</gene>
<sequence length="1226" mass="134572">MPNFSSNIPQPSQALLSACEDHNITPHAQAFSASSSVPLMLFEAGQRPNNSLNAQSTVSLLDNLRRGGSFLFTVGMHPGQSPFWLSQALPSTGWTSQRQPPSYDPQTPTPILAPDATFFKGANLDGLAAPLGFDIRPVSAVERGQSRYERYRIQHPILGTDMAPNSDLWSRPLLNREWTVRACYNTIERLPLLVTSRYGAGKVAMLATTSAALGESPAAQAFWRAVIGWLNEANTRGGSIPDIKPSLAMSFPSANTVRLTMNNPSHTPLPVQLVMRTLDRDGAMLGDGAGEFVKPVTLPAGRSTVLDLPLLPPALPGIEANEAETSLQVRAGLLADDGSTLLAEQRAISLPPALRLHIATENLYTAPFPFSGPGTDALAGFQGRMGTATSSYAYLPGSVVRGAVMLRYQCENLAPLAKVEDLTQPGNVSVVALNDRGAAIRRTPIDHIQGYGTWNGKPGVENVLQFTFSVPSRFSAITLVGSCESYGNFALHNPGQLAVEIDDKPGTAIADLDSAFTKGLGQVRIALPPGTTGSRVKIRLPWVPEVGNRQRQEPWLGEIEIEGWPVPISTTDHKSGRLTLALVEALSGHRQPVLEQAVMLGSCETRLQDFTVELPQSAKPEIYRLEGTFQPDNAQNRVIATAPILAISPRKTLRSIQEITGPDVFGTGMIVTNGFTQFFQLATGTSEPWNGWGHPDDLVWAYSRQFKEIPPKARTAANRLYATQSDMRHYSIPWREFSNGEPFFQTSVPGLVQHLKQQNGWKKSVLVRLNFADRWVIGPDLRNCNSWQEYVAFDSYLRTQTGKGLDGRTHTEIENSIHTDHENQWQAWQLGRYVEAVRAIREAFRVEHKDAVIYSQGFPAVAGEPGRELAQTIRGMNDDFTWGMEDNSPNLTTGRTLGSLAFNPVWQVNTMMPWGFVSPVFNNWQWHDPVGTTEPNRRLLHNRIWRGLVWDDGTYAASATYGYTDNVGSPYVLTAEEYQQWWNLQQRGSLLQPESPLGAGLVISTRKNAEPQSTRWNGSDPTALPETRLLMDAFRSLTEAGVSIPFATNASTLASWKPTPSASLIVLNLQDFNSEEIQGLIRVQEQGVRVAAFAPRSSLPPNVAALFSRPGTFLLEMLASGLTHAQALEIAAQLIKELELPISFSADFAGYGFRCQNLNLIVVEDWLEQTREANVRLRKSPGAQRASAANLNDHNTLTVADDGAYWEITVPMRSGDSVLLAIQESR</sequence>
<dbReference type="InterPro" id="IPR029062">
    <property type="entry name" value="Class_I_gatase-like"/>
</dbReference>
<keyword evidence="2" id="KW-1185">Reference proteome</keyword>
<protein>
    <submittedName>
        <fullName evidence="1">Uncharacterized protein</fullName>
    </submittedName>
</protein>
<accession>A0A4Q1SCJ7</accession>
<reference evidence="1 2" key="1">
    <citation type="journal article" date="2016" name="Int. J. Syst. Evol. Microbiol.">
        <title>Acidipila dinghuensis sp. nov., an acidobacterium isolated from forest soil.</title>
        <authorList>
            <person name="Jiang Y.W."/>
            <person name="Wang J."/>
            <person name="Chen M.H."/>
            <person name="Lv Y.Y."/>
            <person name="Qiu L.H."/>
        </authorList>
    </citation>
    <scope>NUCLEOTIDE SEQUENCE [LARGE SCALE GENOMIC DNA]</scope>
    <source>
        <strain evidence="1 2">DHOF10</strain>
    </source>
</reference>
<proteinExistence type="predicted"/>
<dbReference type="OrthoDB" id="9781333at2"/>
<name>A0A4Q1SCJ7_9BACT</name>
<dbReference type="EMBL" id="SDMK01000002">
    <property type="protein sequence ID" value="RXS94946.1"/>
    <property type="molecule type" value="Genomic_DNA"/>
</dbReference>
<evidence type="ECO:0000313" key="1">
    <source>
        <dbReference type="EMBL" id="RXS94946.1"/>
    </source>
</evidence>
<dbReference type="AlphaFoldDB" id="A0A4Q1SCJ7"/>
<dbReference type="Gene3D" id="3.40.50.880">
    <property type="match status" value="1"/>
</dbReference>
<organism evidence="1 2">
    <name type="scientific">Silvibacterium dinghuense</name>
    <dbReference type="NCBI Taxonomy" id="1560006"/>
    <lineage>
        <taxon>Bacteria</taxon>
        <taxon>Pseudomonadati</taxon>
        <taxon>Acidobacteriota</taxon>
        <taxon>Terriglobia</taxon>
        <taxon>Terriglobales</taxon>
        <taxon>Acidobacteriaceae</taxon>
        <taxon>Silvibacterium</taxon>
    </lineage>
</organism>
<evidence type="ECO:0000313" key="2">
    <source>
        <dbReference type="Proteomes" id="UP000290253"/>
    </source>
</evidence>
<dbReference type="RefSeq" id="WP_129208115.1">
    <property type="nucleotide sequence ID" value="NZ_BMGU01000003.1"/>
</dbReference>
<dbReference type="Proteomes" id="UP000290253">
    <property type="component" value="Unassembled WGS sequence"/>
</dbReference>